<evidence type="ECO:0008006" key="12">
    <source>
        <dbReference type="Google" id="ProtNLM"/>
    </source>
</evidence>
<keyword evidence="2" id="KW-0813">Transport</keyword>
<evidence type="ECO:0000256" key="5">
    <source>
        <dbReference type="ARBA" id="ARBA00022692"/>
    </source>
</evidence>
<organism evidence="10 11">
    <name type="scientific">Roseateles asaccharophilus</name>
    <dbReference type="NCBI Taxonomy" id="582607"/>
    <lineage>
        <taxon>Bacteria</taxon>
        <taxon>Pseudomonadati</taxon>
        <taxon>Pseudomonadota</taxon>
        <taxon>Betaproteobacteria</taxon>
        <taxon>Burkholderiales</taxon>
        <taxon>Sphaerotilaceae</taxon>
        <taxon>Roseateles</taxon>
    </lineage>
</organism>
<keyword evidence="7 9" id="KW-0472">Membrane</keyword>
<reference evidence="10 11" key="1">
    <citation type="submission" date="2023-07" db="EMBL/GenBank/DDBJ databases">
        <title>Sorghum-associated microbial communities from plants grown in Nebraska, USA.</title>
        <authorList>
            <person name="Schachtman D."/>
        </authorList>
    </citation>
    <scope>NUCLEOTIDE SEQUENCE [LARGE SCALE GENOMIC DNA]</scope>
    <source>
        <strain evidence="10 11">BE316</strain>
    </source>
</reference>
<dbReference type="RefSeq" id="WP_310326652.1">
    <property type="nucleotide sequence ID" value="NZ_JAVDXV010000002.1"/>
</dbReference>
<dbReference type="PANTHER" id="PTHR30574:SF1">
    <property type="entry name" value="SULPHUR TRANSPORT DOMAIN-CONTAINING PROTEIN"/>
    <property type="match status" value="1"/>
</dbReference>
<feature type="transmembrane region" description="Helical" evidence="9">
    <location>
        <begin position="59"/>
        <end position="76"/>
    </location>
</feature>
<comment type="caution">
    <text evidence="10">The sequence shown here is derived from an EMBL/GenBank/DDBJ whole genome shotgun (WGS) entry which is preliminary data.</text>
</comment>
<evidence type="ECO:0000256" key="7">
    <source>
        <dbReference type="ARBA" id="ARBA00023136"/>
    </source>
</evidence>
<keyword evidence="4" id="KW-0997">Cell inner membrane</keyword>
<evidence type="ECO:0000256" key="3">
    <source>
        <dbReference type="ARBA" id="ARBA00022475"/>
    </source>
</evidence>
<dbReference type="PANTHER" id="PTHR30574">
    <property type="entry name" value="INNER MEMBRANE PROTEIN YEDE"/>
    <property type="match status" value="1"/>
</dbReference>
<evidence type="ECO:0000256" key="9">
    <source>
        <dbReference type="SAM" id="Phobius"/>
    </source>
</evidence>
<keyword evidence="3" id="KW-1003">Cell membrane</keyword>
<dbReference type="Proteomes" id="UP001180825">
    <property type="component" value="Unassembled WGS sequence"/>
</dbReference>
<evidence type="ECO:0000313" key="11">
    <source>
        <dbReference type="Proteomes" id="UP001180825"/>
    </source>
</evidence>
<dbReference type="InterPro" id="IPR007272">
    <property type="entry name" value="Sulf_transp_TsuA/YedE"/>
</dbReference>
<feature type="transmembrane region" description="Helical" evidence="9">
    <location>
        <begin position="97"/>
        <end position="117"/>
    </location>
</feature>
<evidence type="ECO:0000256" key="4">
    <source>
        <dbReference type="ARBA" id="ARBA00022519"/>
    </source>
</evidence>
<dbReference type="EMBL" id="JAVDXV010000002">
    <property type="protein sequence ID" value="MDR7332310.1"/>
    <property type="molecule type" value="Genomic_DNA"/>
</dbReference>
<gene>
    <name evidence="10" type="ORF">J2X21_001436</name>
</gene>
<protein>
    <recommendedName>
        <fullName evidence="12">Sulphur transport domain-containing protein</fullName>
    </recommendedName>
</protein>
<keyword evidence="6 9" id="KW-1133">Transmembrane helix</keyword>
<proteinExistence type="inferred from homology"/>
<evidence type="ECO:0000313" key="10">
    <source>
        <dbReference type="EMBL" id="MDR7332310.1"/>
    </source>
</evidence>
<name>A0ABU2A546_9BURK</name>
<evidence type="ECO:0000256" key="6">
    <source>
        <dbReference type="ARBA" id="ARBA00022989"/>
    </source>
</evidence>
<dbReference type="Pfam" id="PF04143">
    <property type="entry name" value="Sulf_transp"/>
    <property type="match status" value="1"/>
</dbReference>
<evidence type="ECO:0000256" key="2">
    <source>
        <dbReference type="ARBA" id="ARBA00022448"/>
    </source>
</evidence>
<comment type="subcellular location">
    <subcellularLocation>
        <location evidence="1">Cell inner membrane</location>
        <topology evidence="1">Multi-pass membrane protein</topology>
    </subcellularLocation>
</comment>
<keyword evidence="5 9" id="KW-0812">Transmembrane</keyword>
<comment type="similarity">
    <text evidence="8">Belongs to the TsuA/YedE (TC 9.B.102) family.</text>
</comment>
<sequence>MRGSGPLRLRPLGVTAAMGSAARSAGNTWGWIPERLDGLDSFGGCATAVVEVLWRTPNALLIAGIVLSAWAAALASRQFTPRWPSLSQVLRGLSGGVLLGWGAMTGLGCTVGNVLSGTMAGALSGWVFGAVTLAAVWAGIRLGWAR</sequence>
<feature type="transmembrane region" description="Helical" evidence="9">
    <location>
        <begin position="123"/>
        <end position="144"/>
    </location>
</feature>
<evidence type="ECO:0000256" key="8">
    <source>
        <dbReference type="ARBA" id="ARBA00035655"/>
    </source>
</evidence>
<evidence type="ECO:0000256" key="1">
    <source>
        <dbReference type="ARBA" id="ARBA00004429"/>
    </source>
</evidence>
<keyword evidence="11" id="KW-1185">Reference proteome</keyword>
<accession>A0ABU2A546</accession>